<gene>
    <name evidence="2" type="ORF">Tci_498394</name>
</gene>
<dbReference type="PANTHER" id="PTHR11439:SF524">
    <property type="entry name" value="RNA-DIRECTED DNA POLYMERASE, PROTEIN KINASE RLK-PELLE-DLSV FAMILY"/>
    <property type="match status" value="1"/>
</dbReference>
<name>A0A699I8B0_TANCI</name>
<protein>
    <submittedName>
        <fullName evidence="2">Uncharacterized protein</fullName>
    </submittedName>
</protein>
<dbReference type="PANTHER" id="PTHR11439">
    <property type="entry name" value="GAG-POL-RELATED RETROTRANSPOSON"/>
    <property type="match status" value="1"/>
</dbReference>
<reference evidence="2" key="1">
    <citation type="journal article" date="2019" name="Sci. Rep.">
        <title>Draft genome of Tanacetum cinerariifolium, the natural source of mosquito coil.</title>
        <authorList>
            <person name="Yamashiro T."/>
            <person name="Shiraishi A."/>
            <person name="Satake H."/>
            <person name="Nakayama K."/>
        </authorList>
    </citation>
    <scope>NUCLEOTIDE SEQUENCE</scope>
</reference>
<evidence type="ECO:0000313" key="2">
    <source>
        <dbReference type="EMBL" id="GEZ26421.1"/>
    </source>
</evidence>
<comment type="caution">
    <text evidence="2">The sequence shown here is derived from an EMBL/GenBank/DDBJ whole genome shotgun (WGS) entry which is preliminary data.</text>
</comment>
<dbReference type="EMBL" id="BKCJ010258678">
    <property type="protein sequence ID" value="GEZ26421.1"/>
    <property type="molecule type" value="Genomic_DNA"/>
</dbReference>
<dbReference type="AlphaFoldDB" id="A0A699I8B0"/>
<accession>A0A699I8B0</accession>
<feature type="region of interest" description="Disordered" evidence="1">
    <location>
        <begin position="1"/>
        <end position="23"/>
    </location>
</feature>
<sequence length="311" mass="35194">MDHKQPPMAQNETSPLIIPNPPENPNPVSVHPVVTRFRVGSNQPTRRLNLHVSSVMPLPKSYRDAFYDSSWQNSVHDEYNAVIKNQTWTLVPRPSVTNITWHETPYLLLYVKDIVLTTSSQDLGISVTRDSSGIFLSQKKYVVEILERALMVKYNPSRTPVATESKLSIDGDPISDPTLYRSLAALKLILRYVRGTLDYGLQLFSSTTYLVAYSDVDWAGCPTSLRSTSVTVYFLATTYFLGPLSHQRTKYIEIDIHFVRDLVVVGQVRMLHVLSHYQYADIFTKGFPSALFEEFRTSLSVRCPPATTGEC</sequence>
<evidence type="ECO:0000256" key="1">
    <source>
        <dbReference type="SAM" id="MobiDB-lite"/>
    </source>
</evidence>
<organism evidence="2">
    <name type="scientific">Tanacetum cinerariifolium</name>
    <name type="common">Dalmatian daisy</name>
    <name type="synonym">Chrysanthemum cinerariifolium</name>
    <dbReference type="NCBI Taxonomy" id="118510"/>
    <lineage>
        <taxon>Eukaryota</taxon>
        <taxon>Viridiplantae</taxon>
        <taxon>Streptophyta</taxon>
        <taxon>Embryophyta</taxon>
        <taxon>Tracheophyta</taxon>
        <taxon>Spermatophyta</taxon>
        <taxon>Magnoliopsida</taxon>
        <taxon>eudicotyledons</taxon>
        <taxon>Gunneridae</taxon>
        <taxon>Pentapetalae</taxon>
        <taxon>asterids</taxon>
        <taxon>campanulids</taxon>
        <taxon>Asterales</taxon>
        <taxon>Asteraceae</taxon>
        <taxon>Asteroideae</taxon>
        <taxon>Anthemideae</taxon>
        <taxon>Anthemidinae</taxon>
        <taxon>Tanacetum</taxon>
    </lineage>
</organism>
<proteinExistence type="predicted"/>